<name>A0A8C9VNV9_SCLFO</name>
<dbReference type="Ensembl" id="ENSSFOT00015044096.1">
    <property type="protein sequence ID" value="ENSSFOP00015062740.1"/>
    <property type="gene ID" value="ENSSFOG00015028552.1"/>
</dbReference>
<dbReference type="AlphaFoldDB" id="A0A8C9VNV9"/>
<dbReference type="PANTHER" id="PTHR24112">
    <property type="entry name" value="LEUCINE-RICH REPEAT, ISOFORM F-RELATED"/>
    <property type="match status" value="1"/>
</dbReference>
<reference evidence="6" key="3">
    <citation type="submission" date="2025-09" db="UniProtKB">
        <authorList>
            <consortium name="Ensembl"/>
        </authorList>
    </citation>
    <scope>IDENTIFICATION</scope>
</reference>
<dbReference type="GeneTree" id="ENSGT00940000157454"/>
<dbReference type="SMART" id="SM00368">
    <property type="entry name" value="LRR_RI"/>
    <property type="match status" value="3"/>
</dbReference>
<evidence type="ECO:0000256" key="2">
    <source>
        <dbReference type="ARBA" id="ARBA00022737"/>
    </source>
</evidence>
<dbReference type="InterPro" id="IPR001611">
    <property type="entry name" value="Leu-rich_rpt"/>
</dbReference>
<dbReference type="Gene3D" id="3.80.10.10">
    <property type="entry name" value="Ribonuclease Inhibitor"/>
    <property type="match status" value="1"/>
</dbReference>
<dbReference type="InterPro" id="IPR051279">
    <property type="entry name" value="PP1-Reg/Actin-Interact_Protein"/>
</dbReference>
<dbReference type="OrthoDB" id="272549at2759"/>
<dbReference type="SUPFAM" id="SSF52047">
    <property type="entry name" value="RNI-like"/>
    <property type="match status" value="1"/>
</dbReference>
<dbReference type="InterPro" id="IPR032675">
    <property type="entry name" value="LRR_dom_sf"/>
</dbReference>
<accession>A0A8C9VNV9</accession>
<sequence length="203" mass="22801">SAGNCAEIAKVLKSERLDYHSCESLEDILKLLQFDFINLRETQLEENGASSLLDMISYYESTTHLDISSNTNIGIWGWQSLSHLIHRCLRRLDVSNMPLLDDIARMLSGALLCSRLTVLCLENSCLSGRPLFTLVGTLKKNTSLEELCLANNKLNSFQDSMQLGDLLKYNHCLQYLDLSNNLISDPGDNTICCTCLYALKRCV</sequence>
<dbReference type="Proteomes" id="UP000694397">
    <property type="component" value="Chromosome 15"/>
</dbReference>
<protein>
    <recommendedName>
        <fullName evidence="4">Protein phosphatase 1 regulatory subunit 37</fullName>
    </recommendedName>
    <alternativeName>
        <fullName evidence="5">Leucine-rich repeat-containing protein 68</fullName>
    </alternativeName>
</protein>
<dbReference type="PROSITE" id="PS51450">
    <property type="entry name" value="LRR"/>
    <property type="match status" value="2"/>
</dbReference>
<evidence type="ECO:0000256" key="5">
    <source>
        <dbReference type="ARBA" id="ARBA00041209"/>
    </source>
</evidence>
<comment type="similarity">
    <text evidence="3">Belongs to the PPP1R37 family.</text>
</comment>
<dbReference type="PANTHER" id="PTHR24112:SF9">
    <property type="entry name" value="PROTEIN PHOSPHATASE 1 REGULATORY SUBUNIT 37"/>
    <property type="match status" value="1"/>
</dbReference>
<organism evidence="6 7">
    <name type="scientific">Scleropages formosus</name>
    <name type="common">Asian bonytongue</name>
    <name type="synonym">Osteoglossum formosum</name>
    <dbReference type="NCBI Taxonomy" id="113540"/>
    <lineage>
        <taxon>Eukaryota</taxon>
        <taxon>Metazoa</taxon>
        <taxon>Chordata</taxon>
        <taxon>Craniata</taxon>
        <taxon>Vertebrata</taxon>
        <taxon>Euteleostomi</taxon>
        <taxon>Actinopterygii</taxon>
        <taxon>Neopterygii</taxon>
        <taxon>Teleostei</taxon>
        <taxon>Osteoglossocephala</taxon>
        <taxon>Osteoglossomorpha</taxon>
        <taxon>Osteoglossiformes</taxon>
        <taxon>Osteoglossidae</taxon>
        <taxon>Scleropages</taxon>
    </lineage>
</organism>
<evidence type="ECO:0000256" key="1">
    <source>
        <dbReference type="ARBA" id="ARBA00022614"/>
    </source>
</evidence>
<evidence type="ECO:0000256" key="4">
    <source>
        <dbReference type="ARBA" id="ARBA00040684"/>
    </source>
</evidence>
<evidence type="ECO:0000313" key="6">
    <source>
        <dbReference type="Ensembl" id="ENSSFOP00015062740.1"/>
    </source>
</evidence>
<keyword evidence="1" id="KW-0433">Leucine-rich repeat</keyword>
<proteinExistence type="inferred from homology"/>
<keyword evidence="2" id="KW-0677">Repeat</keyword>
<evidence type="ECO:0000313" key="7">
    <source>
        <dbReference type="Proteomes" id="UP000694397"/>
    </source>
</evidence>
<dbReference type="Pfam" id="PF00560">
    <property type="entry name" value="LRR_1"/>
    <property type="match status" value="1"/>
</dbReference>
<evidence type="ECO:0000256" key="3">
    <source>
        <dbReference type="ARBA" id="ARBA00038315"/>
    </source>
</evidence>
<reference evidence="6 7" key="1">
    <citation type="submission" date="2019-04" db="EMBL/GenBank/DDBJ databases">
        <authorList>
            <consortium name="Wellcome Sanger Institute Data Sharing"/>
        </authorList>
    </citation>
    <scope>NUCLEOTIDE SEQUENCE [LARGE SCALE GENOMIC DNA]</scope>
</reference>
<reference evidence="6" key="2">
    <citation type="submission" date="2025-08" db="UniProtKB">
        <authorList>
            <consortium name="Ensembl"/>
        </authorList>
    </citation>
    <scope>IDENTIFICATION</scope>
</reference>
<keyword evidence="7" id="KW-1185">Reference proteome</keyword>